<sequence length="82" mass="9207">MSYIVSITSQGQISIPIKIRRELNLDKTKRAIVSVDKGNVVIHPVQDLMELAGSLKTNKKPISPRKMREAFGQYLAEEAINQ</sequence>
<evidence type="ECO:0000313" key="3">
    <source>
        <dbReference type="EMBL" id="OGK48627.1"/>
    </source>
</evidence>
<dbReference type="GO" id="GO:0003677">
    <property type="term" value="F:DNA binding"/>
    <property type="evidence" value="ECO:0007669"/>
    <property type="project" value="UniProtKB-UniRule"/>
</dbReference>
<proteinExistence type="predicted"/>
<dbReference type="Proteomes" id="UP000177141">
    <property type="component" value="Unassembled WGS sequence"/>
</dbReference>
<dbReference type="AlphaFoldDB" id="A0A1F7IZ40"/>
<dbReference type="PROSITE" id="PS51740">
    <property type="entry name" value="SPOVT_ABRB"/>
    <property type="match status" value="1"/>
</dbReference>
<evidence type="ECO:0000313" key="4">
    <source>
        <dbReference type="Proteomes" id="UP000177141"/>
    </source>
</evidence>
<feature type="domain" description="SpoVT-AbrB" evidence="2">
    <location>
        <begin position="2"/>
        <end position="47"/>
    </location>
</feature>
<organism evidence="3 4">
    <name type="scientific">Candidatus Roizmanbacteria bacterium RIFCSPLOWO2_01_FULL_38_12</name>
    <dbReference type="NCBI Taxonomy" id="1802061"/>
    <lineage>
        <taxon>Bacteria</taxon>
        <taxon>Candidatus Roizmaniibacteriota</taxon>
    </lineage>
</organism>
<name>A0A1F7IZ40_9BACT</name>
<protein>
    <recommendedName>
        <fullName evidence="2">SpoVT-AbrB domain-containing protein</fullName>
    </recommendedName>
</protein>
<gene>
    <name evidence="3" type="ORF">A3A93_05425</name>
</gene>
<dbReference type="InterPro" id="IPR037914">
    <property type="entry name" value="SpoVT-AbrB_sf"/>
</dbReference>
<accession>A0A1F7IZ40</accession>
<dbReference type="SMART" id="SM00966">
    <property type="entry name" value="SpoVT_AbrB"/>
    <property type="match status" value="1"/>
</dbReference>
<evidence type="ECO:0000256" key="1">
    <source>
        <dbReference type="PROSITE-ProRule" id="PRU01076"/>
    </source>
</evidence>
<keyword evidence="1" id="KW-0238">DNA-binding</keyword>
<dbReference type="InterPro" id="IPR007159">
    <property type="entry name" value="SpoVT-AbrB_dom"/>
</dbReference>
<comment type="caution">
    <text evidence="3">The sequence shown here is derived from an EMBL/GenBank/DDBJ whole genome shotgun (WGS) entry which is preliminary data.</text>
</comment>
<dbReference type="Gene3D" id="2.10.260.10">
    <property type="match status" value="1"/>
</dbReference>
<evidence type="ECO:0000259" key="2">
    <source>
        <dbReference type="PROSITE" id="PS51740"/>
    </source>
</evidence>
<dbReference type="EMBL" id="MGAL01000012">
    <property type="protein sequence ID" value="OGK48627.1"/>
    <property type="molecule type" value="Genomic_DNA"/>
</dbReference>
<dbReference type="STRING" id="1802061.A3A93_05425"/>
<dbReference type="SUPFAM" id="SSF89447">
    <property type="entry name" value="AbrB/MazE/MraZ-like"/>
    <property type="match status" value="1"/>
</dbReference>
<reference evidence="3 4" key="1">
    <citation type="journal article" date="2016" name="Nat. Commun.">
        <title>Thousands of microbial genomes shed light on interconnected biogeochemical processes in an aquifer system.</title>
        <authorList>
            <person name="Anantharaman K."/>
            <person name="Brown C.T."/>
            <person name="Hug L.A."/>
            <person name="Sharon I."/>
            <person name="Castelle C.J."/>
            <person name="Probst A.J."/>
            <person name="Thomas B.C."/>
            <person name="Singh A."/>
            <person name="Wilkins M.J."/>
            <person name="Karaoz U."/>
            <person name="Brodie E.L."/>
            <person name="Williams K.H."/>
            <person name="Hubbard S.S."/>
            <person name="Banfield J.F."/>
        </authorList>
    </citation>
    <scope>NUCLEOTIDE SEQUENCE [LARGE SCALE GENOMIC DNA]</scope>
</reference>